<gene>
    <name evidence="2" type="ORF">ADL15_47560</name>
</gene>
<comment type="caution">
    <text evidence="2">The sequence shown here is derived from an EMBL/GenBank/DDBJ whole genome shotgun (WGS) entry which is preliminary data.</text>
</comment>
<evidence type="ECO:0000256" key="1">
    <source>
        <dbReference type="SAM" id="MobiDB-lite"/>
    </source>
</evidence>
<dbReference type="AlphaFoldDB" id="A0A101J9M0"/>
<name>A0A101J9M0_9ACTN</name>
<dbReference type="GO" id="GO:0008168">
    <property type="term" value="F:methyltransferase activity"/>
    <property type="evidence" value="ECO:0007669"/>
    <property type="project" value="UniProtKB-KW"/>
</dbReference>
<dbReference type="EMBL" id="LLZH01000338">
    <property type="protein sequence ID" value="KUL22729.1"/>
    <property type="molecule type" value="Genomic_DNA"/>
</dbReference>
<sequence length="278" mass="30543">MFREGAGVSSENAPFTVDATTPHPARRYDYWLGGKDNFQVDRDAADAIEKQFPTVRLLAQENRWFLHRSVRFAARELGIRQFLDIGTGIPTSPNTHQVAQEIDPAARIVYVDNDPLVLAHARALLTGTPQGRTAYIDADLREPDKILHHADTAAALDFTEPVALMMLAVLHFIKDEENPRAIVDTFVDALPDGSLVVVSHGTAEHVTAEQAARIGRADASQARVRSGVELAALFARPDLHLVEPVTSISRWWAEAAPQPRPSVADVAMNGLVARVVRR</sequence>
<dbReference type="PIRSF" id="PIRSF017393">
    <property type="entry name" value="MTase_SAV2177"/>
    <property type="match status" value="1"/>
</dbReference>
<reference evidence="2 3" key="1">
    <citation type="submission" date="2015-10" db="EMBL/GenBank/DDBJ databases">
        <authorList>
            <person name="Gilbert D.G."/>
        </authorList>
    </citation>
    <scope>NUCLEOTIDE SEQUENCE [LARGE SCALE GENOMIC DNA]</scope>
    <source>
        <strain evidence="2 3">NRRL B-16712</strain>
    </source>
</reference>
<feature type="region of interest" description="Disordered" evidence="1">
    <location>
        <begin position="1"/>
        <end position="20"/>
    </location>
</feature>
<protein>
    <submittedName>
        <fullName evidence="2">Methyltransferase</fullName>
    </submittedName>
</protein>
<evidence type="ECO:0000313" key="3">
    <source>
        <dbReference type="Proteomes" id="UP000053244"/>
    </source>
</evidence>
<dbReference type="Pfam" id="PF04672">
    <property type="entry name" value="Methyltransf_19"/>
    <property type="match status" value="1"/>
</dbReference>
<keyword evidence="2" id="KW-0489">Methyltransferase</keyword>
<dbReference type="InterPro" id="IPR029063">
    <property type="entry name" value="SAM-dependent_MTases_sf"/>
</dbReference>
<evidence type="ECO:0000313" key="2">
    <source>
        <dbReference type="EMBL" id="KUL22729.1"/>
    </source>
</evidence>
<accession>A0A101J9M0</accession>
<dbReference type="Proteomes" id="UP000053244">
    <property type="component" value="Unassembled WGS sequence"/>
</dbReference>
<dbReference type="InterPro" id="IPR006764">
    <property type="entry name" value="SAM_dep_MeTrfase_SAV2177_type"/>
</dbReference>
<dbReference type="SUPFAM" id="SSF53335">
    <property type="entry name" value="S-adenosyl-L-methionine-dependent methyltransferases"/>
    <property type="match status" value="1"/>
</dbReference>
<proteinExistence type="predicted"/>
<keyword evidence="2" id="KW-0808">Transferase</keyword>
<dbReference type="GO" id="GO:0032259">
    <property type="term" value="P:methylation"/>
    <property type="evidence" value="ECO:0007669"/>
    <property type="project" value="UniProtKB-KW"/>
</dbReference>
<organism evidence="2 3">
    <name type="scientific">Actinoplanes awajinensis subsp. mycoplanecinus</name>
    <dbReference type="NCBI Taxonomy" id="135947"/>
    <lineage>
        <taxon>Bacteria</taxon>
        <taxon>Bacillati</taxon>
        <taxon>Actinomycetota</taxon>
        <taxon>Actinomycetes</taxon>
        <taxon>Micromonosporales</taxon>
        <taxon>Micromonosporaceae</taxon>
        <taxon>Actinoplanes</taxon>
    </lineage>
</organism>
<dbReference type="Gene3D" id="3.40.50.150">
    <property type="entry name" value="Vaccinia Virus protein VP39"/>
    <property type="match status" value="1"/>
</dbReference>
<keyword evidence="3" id="KW-1185">Reference proteome</keyword>